<feature type="compositionally biased region" description="Polar residues" evidence="1">
    <location>
        <begin position="35"/>
        <end position="63"/>
    </location>
</feature>
<keyword evidence="3" id="KW-1185">Reference proteome</keyword>
<evidence type="ECO:0000313" key="2">
    <source>
        <dbReference type="EMBL" id="MBW0465719.1"/>
    </source>
</evidence>
<reference evidence="2" key="1">
    <citation type="submission" date="2021-03" db="EMBL/GenBank/DDBJ databases">
        <title>Draft genome sequence of rust myrtle Austropuccinia psidii MF-1, a brazilian biotype.</title>
        <authorList>
            <person name="Quecine M.C."/>
            <person name="Pachon D.M.R."/>
            <person name="Bonatelli M.L."/>
            <person name="Correr F.H."/>
            <person name="Franceschini L.M."/>
            <person name="Leite T.F."/>
            <person name="Margarido G.R.A."/>
            <person name="Almeida C.A."/>
            <person name="Ferrarezi J.A."/>
            <person name="Labate C.A."/>
        </authorList>
    </citation>
    <scope>NUCLEOTIDE SEQUENCE</scope>
    <source>
        <strain evidence="2">MF-1</strain>
    </source>
</reference>
<gene>
    <name evidence="2" type="ORF">O181_005434</name>
</gene>
<evidence type="ECO:0000313" key="3">
    <source>
        <dbReference type="Proteomes" id="UP000765509"/>
    </source>
</evidence>
<comment type="caution">
    <text evidence="2">The sequence shown here is derived from an EMBL/GenBank/DDBJ whole genome shotgun (WGS) entry which is preliminary data.</text>
</comment>
<dbReference type="AlphaFoldDB" id="A0A9Q3BHF4"/>
<name>A0A9Q3BHF4_9BASI</name>
<accession>A0A9Q3BHF4</accession>
<dbReference type="Proteomes" id="UP000765509">
    <property type="component" value="Unassembled WGS sequence"/>
</dbReference>
<protein>
    <submittedName>
        <fullName evidence="2">Uncharacterized protein</fullName>
    </submittedName>
</protein>
<sequence>MESPFLRYLGYPRGQKEIWQGRLRRGRRQPPSGSNEKQGTYNQENPSQSTIKNQIQPSPSNKLSRCIKGPSDASTHEKPVHMEYGKYNFYHETSL</sequence>
<evidence type="ECO:0000256" key="1">
    <source>
        <dbReference type="SAM" id="MobiDB-lite"/>
    </source>
</evidence>
<organism evidence="2 3">
    <name type="scientific">Austropuccinia psidii MF-1</name>
    <dbReference type="NCBI Taxonomy" id="1389203"/>
    <lineage>
        <taxon>Eukaryota</taxon>
        <taxon>Fungi</taxon>
        <taxon>Dikarya</taxon>
        <taxon>Basidiomycota</taxon>
        <taxon>Pucciniomycotina</taxon>
        <taxon>Pucciniomycetes</taxon>
        <taxon>Pucciniales</taxon>
        <taxon>Sphaerophragmiaceae</taxon>
        <taxon>Austropuccinia</taxon>
    </lineage>
</organism>
<dbReference type="EMBL" id="AVOT02001108">
    <property type="protein sequence ID" value="MBW0465719.1"/>
    <property type="molecule type" value="Genomic_DNA"/>
</dbReference>
<feature type="region of interest" description="Disordered" evidence="1">
    <location>
        <begin position="16"/>
        <end position="82"/>
    </location>
</feature>
<proteinExistence type="predicted"/>